<proteinExistence type="predicted"/>
<gene>
    <name evidence="1" type="ORF">Ddye_013678</name>
</gene>
<dbReference type="AlphaFoldDB" id="A0AAD9X6V8"/>
<evidence type="ECO:0000313" key="1">
    <source>
        <dbReference type="EMBL" id="KAK2653822.1"/>
    </source>
</evidence>
<accession>A0AAD9X6V8</accession>
<reference evidence="1" key="1">
    <citation type="journal article" date="2023" name="Plant J.">
        <title>Genome sequences and population genomics provide insights into the demographic history, inbreeding, and mutation load of two 'living fossil' tree species of Dipteronia.</title>
        <authorList>
            <person name="Feng Y."/>
            <person name="Comes H.P."/>
            <person name="Chen J."/>
            <person name="Zhu S."/>
            <person name="Lu R."/>
            <person name="Zhang X."/>
            <person name="Li P."/>
            <person name="Qiu J."/>
            <person name="Olsen K.M."/>
            <person name="Qiu Y."/>
        </authorList>
    </citation>
    <scope>NUCLEOTIDE SEQUENCE</scope>
    <source>
        <strain evidence="1">KIB01</strain>
    </source>
</reference>
<dbReference type="Proteomes" id="UP001280121">
    <property type="component" value="Unassembled WGS sequence"/>
</dbReference>
<keyword evidence="2" id="KW-1185">Reference proteome</keyword>
<comment type="caution">
    <text evidence="1">The sequence shown here is derived from an EMBL/GenBank/DDBJ whole genome shotgun (WGS) entry which is preliminary data.</text>
</comment>
<name>A0AAD9X6V8_9ROSI</name>
<protein>
    <submittedName>
        <fullName evidence="1">Uncharacterized protein</fullName>
    </submittedName>
</protein>
<evidence type="ECO:0000313" key="2">
    <source>
        <dbReference type="Proteomes" id="UP001280121"/>
    </source>
</evidence>
<dbReference type="EMBL" id="JANJYI010000004">
    <property type="protein sequence ID" value="KAK2653822.1"/>
    <property type="molecule type" value="Genomic_DNA"/>
</dbReference>
<sequence length="117" mass="13887">MIQKEKILTKMKYLISARKRKTEKNTYKCRNAIDLVYKSTSRSEVMQLLHIWVWEIEVSLSISEQNHMSWNLILIYNPKWGLCKDSALELYVSIMHNPITCFLEFTSMMILIPISDK</sequence>
<organism evidence="1 2">
    <name type="scientific">Dipteronia dyeriana</name>
    <dbReference type="NCBI Taxonomy" id="168575"/>
    <lineage>
        <taxon>Eukaryota</taxon>
        <taxon>Viridiplantae</taxon>
        <taxon>Streptophyta</taxon>
        <taxon>Embryophyta</taxon>
        <taxon>Tracheophyta</taxon>
        <taxon>Spermatophyta</taxon>
        <taxon>Magnoliopsida</taxon>
        <taxon>eudicotyledons</taxon>
        <taxon>Gunneridae</taxon>
        <taxon>Pentapetalae</taxon>
        <taxon>rosids</taxon>
        <taxon>malvids</taxon>
        <taxon>Sapindales</taxon>
        <taxon>Sapindaceae</taxon>
        <taxon>Hippocastanoideae</taxon>
        <taxon>Acereae</taxon>
        <taxon>Dipteronia</taxon>
    </lineage>
</organism>